<dbReference type="InterPro" id="IPR032694">
    <property type="entry name" value="CopC/D"/>
</dbReference>
<organism evidence="7 8">
    <name type="scientific">Williamsia maris</name>
    <dbReference type="NCBI Taxonomy" id="72806"/>
    <lineage>
        <taxon>Bacteria</taxon>
        <taxon>Bacillati</taxon>
        <taxon>Actinomycetota</taxon>
        <taxon>Actinomycetes</taxon>
        <taxon>Mycobacteriales</taxon>
        <taxon>Nocardiaceae</taxon>
        <taxon>Williamsia</taxon>
    </lineage>
</organism>
<keyword evidence="4" id="KW-0186">Copper</keyword>
<dbReference type="EMBL" id="JAMTCJ010000002">
    <property type="protein sequence ID" value="MCP2176203.1"/>
    <property type="molecule type" value="Genomic_DNA"/>
</dbReference>
<dbReference type="InterPro" id="IPR007348">
    <property type="entry name" value="CopC_dom"/>
</dbReference>
<dbReference type="Proteomes" id="UP001206895">
    <property type="component" value="Unassembled WGS sequence"/>
</dbReference>
<evidence type="ECO:0000256" key="1">
    <source>
        <dbReference type="ARBA" id="ARBA00004196"/>
    </source>
</evidence>
<keyword evidence="8" id="KW-1185">Reference proteome</keyword>
<evidence type="ECO:0000313" key="8">
    <source>
        <dbReference type="Proteomes" id="UP001206895"/>
    </source>
</evidence>
<proteinExistence type="predicted"/>
<dbReference type="InterPro" id="IPR014756">
    <property type="entry name" value="Ig_E-set"/>
</dbReference>
<protein>
    <recommendedName>
        <fullName evidence="6">CopC domain-containing protein</fullName>
    </recommendedName>
</protein>
<evidence type="ECO:0000313" key="7">
    <source>
        <dbReference type="EMBL" id="MCP2176203.1"/>
    </source>
</evidence>
<dbReference type="Gene3D" id="2.60.40.1220">
    <property type="match status" value="1"/>
</dbReference>
<keyword evidence="3" id="KW-0732">Signal</keyword>
<evidence type="ECO:0000256" key="5">
    <source>
        <dbReference type="SAM" id="Phobius"/>
    </source>
</evidence>
<evidence type="ECO:0000256" key="4">
    <source>
        <dbReference type="ARBA" id="ARBA00023008"/>
    </source>
</evidence>
<dbReference type="Pfam" id="PF04234">
    <property type="entry name" value="CopC"/>
    <property type="match status" value="1"/>
</dbReference>
<dbReference type="InterPro" id="IPR014755">
    <property type="entry name" value="Cu-Rt/internalin_Ig-like"/>
</dbReference>
<comment type="caution">
    <text evidence="7">The sequence shown here is derived from an EMBL/GenBank/DDBJ whole genome shotgun (WGS) entry which is preliminary data.</text>
</comment>
<feature type="domain" description="CopC" evidence="6">
    <location>
        <begin position="37"/>
        <end position="130"/>
    </location>
</feature>
<evidence type="ECO:0000256" key="3">
    <source>
        <dbReference type="ARBA" id="ARBA00022729"/>
    </source>
</evidence>
<feature type="transmembrane region" description="Helical" evidence="5">
    <location>
        <begin position="154"/>
        <end position="174"/>
    </location>
</feature>
<evidence type="ECO:0000259" key="6">
    <source>
        <dbReference type="Pfam" id="PF04234"/>
    </source>
</evidence>
<keyword evidence="5" id="KW-1133">Transmembrane helix</keyword>
<sequence length="180" mass="18191">MTSNRGAAGLRTASTFVATVLLLVGLSFLGAPMASAHSVLESSDPANGSTVATGPGTVTLTFNEALQDSYDVLNVVGPDGNFWQQGDASVVGAKISVALRSLGPAGVYRVNYRVTSADGHPVRGQVEFTLSAAGTGTPGPSATASSDDDDGTPAWPFIVGAVVVIVAVGGVFALRRRARS</sequence>
<name>A0ABT1HD69_9NOCA</name>
<accession>A0ABT1HD69</accession>
<keyword evidence="2" id="KW-0479">Metal-binding</keyword>
<reference evidence="7 8" key="1">
    <citation type="submission" date="2022-06" db="EMBL/GenBank/DDBJ databases">
        <title>Genomic Encyclopedia of Archaeal and Bacterial Type Strains, Phase II (KMG-II): from individual species to whole genera.</title>
        <authorList>
            <person name="Goeker M."/>
        </authorList>
    </citation>
    <scope>NUCLEOTIDE SEQUENCE [LARGE SCALE GENOMIC DNA]</scope>
    <source>
        <strain evidence="7 8">DSM 44693</strain>
    </source>
</reference>
<dbReference type="PANTHER" id="PTHR34820">
    <property type="entry name" value="INNER MEMBRANE PROTEIN YEBZ"/>
    <property type="match status" value="1"/>
</dbReference>
<dbReference type="RefSeq" id="WP_253661215.1">
    <property type="nucleotide sequence ID" value="NZ_BAAAJQ010000001.1"/>
</dbReference>
<evidence type="ECO:0000256" key="2">
    <source>
        <dbReference type="ARBA" id="ARBA00022723"/>
    </source>
</evidence>
<comment type="subcellular location">
    <subcellularLocation>
        <location evidence="1">Cell envelope</location>
    </subcellularLocation>
</comment>
<dbReference type="PANTHER" id="PTHR34820:SF4">
    <property type="entry name" value="INNER MEMBRANE PROTEIN YEBZ"/>
    <property type="match status" value="1"/>
</dbReference>
<keyword evidence="5" id="KW-0472">Membrane</keyword>
<keyword evidence="5" id="KW-0812">Transmembrane</keyword>
<gene>
    <name evidence="7" type="ORF">LX13_002022</name>
</gene>
<dbReference type="SUPFAM" id="SSF81296">
    <property type="entry name" value="E set domains"/>
    <property type="match status" value="1"/>
</dbReference>